<keyword evidence="14 16" id="KW-0807">Transducer</keyword>
<feature type="transmembrane region" description="Helical" evidence="16">
    <location>
        <begin position="419"/>
        <end position="444"/>
    </location>
</feature>
<dbReference type="GO" id="GO:0009881">
    <property type="term" value="F:photoreceptor activity"/>
    <property type="evidence" value="ECO:0007669"/>
    <property type="project" value="UniProtKB-KW"/>
</dbReference>
<feature type="transmembrane region" description="Helical" evidence="16">
    <location>
        <begin position="379"/>
        <end position="407"/>
    </location>
</feature>
<keyword evidence="9 16" id="KW-0157">Chromophore</keyword>
<organism evidence="21 22">
    <name type="scientific">Petrolisthes manimaculis</name>
    <dbReference type="NCBI Taxonomy" id="1843537"/>
    <lineage>
        <taxon>Eukaryota</taxon>
        <taxon>Metazoa</taxon>
        <taxon>Ecdysozoa</taxon>
        <taxon>Arthropoda</taxon>
        <taxon>Crustacea</taxon>
        <taxon>Multicrustacea</taxon>
        <taxon>Malacostraca</taxon>
        <taxon>Eumalacostraca</taxon>
        <taxon>Eucarida</taxon>
        <taxon>Decapoda</taxon>
        <taxon>Pleocyemata</taxon>
        <taxon>Anomura</taxon>
        <taxon>Galatheoidea</taxon>
        <taxon>Porcellanidae</taxon>
        <taxon>Petrolisthes</taxon>
    </lineage>
</organism>
<evidence type="ECO:0000256" key="12">
    <source>
        <dbReference type="ARBA" id="ARBA00023157"/>
    </source>
</evidence>
<feature type="domain" description="EndoU" evidence="20">
    <location>
        <begin position="61"/>
        <end position="330"/>
    </location>
</feature>
<evidence type="ECO:0000256" key="4">
    <source>
        <dbReference type="ARBA" id="ARBA00022606"/>
    </source>
</evidence>
<comment type="subcellular location">
    <subcellularLocation>
        <location evidence="1 16">Membrane</location>
        <topology evidence="1 16">Multi-pass membrane protein</topology>
    </subcellularLocation>
</comment>
<feature type="transmembrane region" description="Helical" evidence="16">
    <location>
        <begin position="497"/>
        <end position="517"/>
    </location>
</feature>
<dbReference type="PROSITE" id="PS00237">
    <property type="entry name" value="G_PROTEIN_RECEP_F1_1"/>
    <property type="match status" value="1"/>
</dbReference>
<keyword evidence="18" id="KW-0732">Signal</keyword>
<comment type="similarity">
    <text evidence="16">Belongs to the G-protein coupled receptor 1 family. Opsin subfamily.</text>
</comment>
<keyword evidence="4 16" id="KW-0716">Sensory transduction</keyword>
<keyword evidence="3" id="KW-0597">Phosphoprotein</keyword>
<dbReference type="PRINTS" id="PR00578">
    <property type="entry name" value="OPSINLTRLEYE"/>
</dbReference>
<dbReference type="InterPro" id="IPR018998">
    <property type="entry name" value="EndoU_C"/>
</dbReference>
<evidence type="ECO:0000256" key="10">
    <source>
        <dbReference type="ARBA" id="ARBA00023040"/>
    </source>
</evidence>
<dbReference type="GO" id="GO:0016020">
    <property type="term" value="C:membrane"/>
    <property type="evidence" value="ECO:0007669"/>
    <property type="project" value="UniProtKB-SubCell"/>
</dbReference>
<keyword evidence="10 16" id="KW-0297">G-protein coupled receptor</keyword>
<feature type="domain" description="G-protein coupled receptors family 1 profile" evidence="19">
    <location>
        <begin position="398"/>
        <end position="660"/>
    </location>
</feature>
<evidence type="ECO:0000256" key="8">
    <source>
        <dbReference type="ARBA" id="ARBA00022989"/>
    </source>
</evidence>
<feature type="region of interest" description="Disordered" evidence="17">
    <location>
        <begin position="23"/>
        <end position="78"/>
    </location>
</feature>
<keyword evidence="22" id="KW-1185">Reference proteome</keyword>
<feature type="chain" id="PRO_5041973055" evidence="18">
    <location>
        <begin position="22"/>
        <end position="704"/>
    </location>
</feature>
<dbReference type="InterPro" id="IPR017452">
    <property type="entry name" value="GPCR_Rhodpsn_7TM"/>
</dbReference>
<dbReference type="CDD" id="cd21159">
    <property type="entry name" value="XendoU"/>
    <property type="match status" value="1"/>
</dbReference>
<accession>A0AAE1TRY0</accession>
<dbReference type="AlphaFoldDB" id="A0AAE1TRY0"/>
<feature type="compositionally biased region" description="Low complexity" evidence="17">
    <location>
        <begin position="28"/>
        <end position="55"/>
    </location>
</feature>
<dbReference type="GO" id="GO:0016787">
    <property type="term" value="F:hydrolase activity"/>
    <property type="evidence" value="ECO:0007669"/>
    <property type="project" value="UniProtKB-KW"/>
</dbReference>
<dbReference type="FunFam" id="1.20.1070.10:FF:000044">
    <property type="entry name" value="Opsin, ultraviolet-sensitive"/>
    <property type="match status" value="1"/>
</dbReference>
<evidence type="ECO:0000313" key="22">
    <source>
        <dbReference type="Proteomes" id="UP001292094"/>
    </source>
</evidence>
<gene>
    <name evidence="21" type="ORF">Pmani_031466</name>
</gene>
<dbReference type="GO" id="GO:0007601">
    <property type="term" value="P:visual perception"/>
    <property type="evidence" value="ECO:0007669"/>
    <property type="project" value="UniProtKB-KW"/>
</dbReference>
<name>A0AAE1TRY0_9EUCA</name>
<keyword evidence="13 16" id="KW-0675">Receptor</keyword>
<evidence type="ECO:0000256" key="3">
    <source>
        <dbReference type="ARBA" id="ARBA00022553"/>
    </source>
</evidence>
<evidence type="ECO:0000256" key="6">
    <source>
        <dbReference type="ARBA" id="ARBA00022801"/>
    </source>
</evidence>
<keyword evidence="12" id="KW-1015">Disulfide bond</keyword>
<feature type="signal peptide" evidence="18">
    <location>
        <begin position="1"/>
        <end position="21"/>
    </location>
</feature>
<feature type="transmembrane region" description="Helical" evidence="16">
    <location>
        <begin position="608"/>
        <end position="629"/>
    </location>
</feature>
<evidence type="ECO:0000256" key="11">
    <source>
        <dbReference type="ARBA" id="ARBA00023136"/>
    </source>
</evidence>
<evidence type="ECO:0000259" key="19">
    <source>
        <dbReference type="PROSITE" id="PS50262"/>
    </source>
</evidence>
<dbReference type="Pfam" id="PF00001">
    <property type="entry name" value="7tm_1"/>
    <property type="match status" value="1"/>
</dbReference>
<evidence type="ECO:0000256" key="5">
    <source>
        <dbReference type="ARBA" id="ARBA00022692"/>
    </source>
</evidence>
<evidence type="ECO:0000256" key="16">
    <source>
        <dbReference type="RuleBase" id="RU004951"/>
    </source>
</evidence>
<dbReference type="Pfam" id="PF09412">
    <property type="entry name" value="XendoU"/>
    <property type="match status" value="1"/>
</dbReference>
<evidence type="ECO:0000256" key="17">
    <source>
        <dbReference type="SAM" id="MobiDB-lite"/>
    </source>
</evidence>
<dbReference type="PROSITE" id="PS50262">
    <property type="entry name" value="G_PROTEIN_RECEP_F1_2"/>
    <property type="match status" value="1"/>
</dbReference>
<dbReference type="InterPro" id="IPR001760">
    <property type="entry name" value="Opsin"/>
</dbReference>
<evidence type="ECO:0000256" key="9">
    <source>
        <dbReference type="ARBA" id="ARBA00022991"/>
    </source>
</evidence>
<dbReference type="InterPro" id="IPR050125">
    <property type="entry name" value="GPCR_opsins"/>
</dbReference>
<evidence type="ECO:0000256" key="18">
    <source>
        <dbReference type="SAM" id="SignalP"/>
    </source>
</evidence>
<dbReference type="GO" id="GO:0004521">
    <property type="term" value="F:RNA endonuclease activity"/>
    <property type="evidence" value="ECO:0007669"/>
    <property type="project" value="InterPro"/>
</dbReference>
<keyword evidence="2 16" id="KW-0600">Photoreceptor protein</keyword>
<dbReference type="SUPFAM" id="SSF81321">
    <property type="entry name" value="Family A G protein-coupled receptor-like"/>
    <property type="match status" value="1"/>
</dbReference>
<keyword evidence="11 16" id="KW-0472">Membrane</keyword>
<feature type="transmembrane region" description="Helical" evidence="16">
    <location>
        <begin position="546"/>
        <end position="569"/>
    </location>
</feature>
<keyword evidence="6" id="KW-0378">Hydrolase</keyword>
<evidence type="ECO:0000259" key="20">
    <source>
        <dbReference type="PROSITE" id="PS51959"/>
    </source>
</evidence>
<evidence type="ECO:0000256" key="15">
    <source>
        <dbReference type="ARBA" id="ARBA00023305"/>
    </source>
</evidence>
<evidence type="ECO:0000256" key="7">
    <source>
        <dbReference type="ARBA" id="ARBA00022925"/>
    </source>
</evidence>
<dbReference type="PROSITE" id="PS51257">
    <property type="entry name" value="PROKAR_LIPOPROTEIN"/>
    <property type="match status" value="1"/>
</dbReference>
<dbReference type="CDD" id="cd15079">
    <property type="entry name" value="7tmA_photoreceptors_insect"/>
    <property type="match status" value="1"/>
</dbReference>
<dbReference type="GO" id="GO:0004930">
    <property type="term" value="F:G protein-coupled receptor activity"/>
    <property type="evidence" value="ECO:0007669"/>
    <property type="project" value="UniProtKB-KW"/>
</dbReference>
<feature type="transmembrane region" description="Helical" evidence="16">
    <location>
        <begin position="641"/>
        <end position="663"/>
    </location>
</feature>
<feature type="transmembrane region" description="Helical" evidence="16">
    <location>
        <begin position="456"/>
        <end position="477"/>
    </location>
</feature>
<evidence type="ECO:0000256" key="2">
    <source>
        <dbReference type="ARBA" id="ARBA00022543"/>
    </source>
</evidence>
<reference evidence="21" key="1">
    <citation type="submission" date="2023-11" db="EMBL/GenBank/DDBJ databases">
        <title>Genome assemblies of two species of porcelain crab, Petrolisthes cinctipes and Petrolisthes manimaculis (Anomura: Porcellanidae).</title>
        <authorList>
            <person name="Angst P."/>
        </authorList>
    </citation>
    <scope>NUCLEOTIDE SEQUENCE</scope>
    <source>
        <strain evidence="21">PB745_02</strain>
        <tissue evidence="21">Gill</tissue>
    </source>
</reference>
<dbReference type="Proteomes" id="UP001292094">
    <property type="component" value="Unassembled WGS sequence"/>
</dbReference>
<evidence type="ECO:0000256" key="1">
    <source>
        <dbReference type="ARBA" id="ARBA00004141"/>
    </source>
</evidence>
<dbReference type="SUPFAM" id="SSF142877">
    <property type="entry name" value="EndoU-like"/>
    <property type="match status" value="1"/>
</dbReference>
<keyword evidence="5 16" id="KW-0812">Transmembrane</keyword>
<proteinExistence type="inferred from homology"/>
<dbReference type="PRINTS" id="PR00238">
    <property type="entry name" value="OPSIN"/>
</dbReference>
<evidence type="ECO:0000256" key="14">
    <source>
        <dbReference type="ARBA" id="ARBA00023224"/>
    </source>
</evidence>
<dbReference type="Gene3D" id="1.20.1070.10">
    <property type="entry name" value="Rhodopsin 7-helix transmembrane proteins"/>
    <property type="match status" value="1"/>
</dbReference>
<keyword evidence="15" id="KW-0844">Vision</keyword>
<protein>
    <submittedName>
        <fullName evidence="21">Uncharacterized protein</fullName>
    </submittedName>
</protein>
<dbReference type="InterPro" id="IPR027430">
    <property type="entry name" value="Retinal_BS"/>
</dbReference>
<dbReference type="InterPro" id="IPR000276">
    <property type="entry name" value="GPCR_Rhodpsn"/>
</dbReference>
<dbReference type="InterPro" id="IPR001391">
    <property type="entry name" value="Opsin_lateye"/>
</dbReference>
<keyword evidence="8 16" id="KW-1133">Transmembrane helix</keyword>
<dbReference type="PROSITE" id="PS00238">
    <property type="entry name" value="OPSIN"/>
    <property type="match status" value="1"/>
</dbReference>
<dbReference type="PROSITE" id="PS51959">
    <property type="entry name" value="ENDOU"/>
    <property type="match status" value="1"/>
</dbReference>
<sequence>MKGPTILLLSLLCWTVSGVTGCNRGSGTTTTTTTRTPVTEPVITAATAGPGSSAGNSGGSSGGRPSISTSELRQESENFLRVDQSLTQPSISYQGRTSASATNDNAARILITNVPRSAMASDTVSRMNQLLDNYEANTNTREDHTRQEQTEEGAFLDALMRTPVMTQLQTFLTQKNLLRGTTLRQALNNIWFTQYRRGGRQIASSGFEHVFVGELKGGKVSGFHSWLNFRKGETEGNLDYKGYMRHIDLNGKGSIVKARFEWLNQPKPVGSVFLGTTPELEMALYTLCFYARPDSRCPIQLANNRLQIQTWTFTNRGKKVIGTPKLSKMSYWDNPANMAADTLPSTNPFGNYTVVDTVPKEILHMIDPHWYQFPPMNPLWYSLVGFWVVMMGCLSVAGNFVVLWVFLNTKSLRTPANLLVCNLALSDFLMMFCMFPPMVISCYWQTWTLGAFFCEVYAFLGSLYGCVSIWSMLWITLDRYNVIVKGVSAEPLTSKGAMMRILFTWGLSLAWCLPPFFGWNRYVPEGNMTACGTDYLSEDAFSHSYLYIYSVFVYFLPLLANIYLYFFIVQAVANHEKQMREQAKKMGVKSLRSEESQKTSAECRLAKVALMTVSLWFMAWTPYLIINFAGMINKASVTPLFSIWGSVFAKANAVYNPIVYAISHPKYRAALEKKLPCLACATDGRDNHSEVVSTATTNEKSESA</sequence>
<dbReference type="PANTHER" id="PTHR24240">
    <property type="entry name" value="OPSIN"/>
    <property type="match status" value="1"/>
</dbReference>
<dbReference type="InterPro" id="IPR037227">
    <property type="entry name" value="EndoU-like"/>
</dbReference>
<comment type="caution">
    <text evidence="21">The sequence shown here is derived from an EMBL/GenBank/DDBJ whole genome shotgun (WGS) entry which is preliminary data.</text>
</comment>
<keyword evidence="7 16" id="KW-0681">Retinal protein</keyword>
<dbReference type="GO" id="GO:0007602">
    <property type="term" value="P:phototransduction"/>
    <property type="evidence" value="ECO:0007669"/>
    <property type="project" value="UniProtKB-KW"/>
</dbReference>
<evidence type="ECO:0000256" key="13">
    <source>
        <dbReference type="ARBA" id="ARBA00023170"/>
    </source>
</evidence>
<evidence type="ECO:0000313" key="21">
    <source>
        <dbReference type="EMBL" id="KAK4295998.1"/>
    </source>
</evidence>
<dbReference type="EMBL" id="JAWZYT010003953">
    <property type="protein sequence ID" value="KAK4295998.1"/>
    <property type="molecule type" value="Genomic_DNA"/>
</dbReference>
<dbReference type="PRINTS" id="PR00237">
    <property type="entry name" value="GPCRRHODOPSN"/>
</dbReference>